<dbReference type="InterPro" id="IPR011053">
    <property type="entry name" value="Single_hybrid_motif"/>
</dbReference>
<dbReference type="PROSITE" id="PS50968">
    <property type="entry name" value="BIOTINYL_LIPOYL"/>
    <property type="match status" value="1"/>
</dbReference>
<keyword evidence="4" id="KW-0808">Transferase</keyword>
<dbReference type="OrthoDB" id="2086224at2"/>
<dbReference type="InterPro" id="IPR045257">
    <property type="entry name" value="E2/Pdx1"/>
</dbReference>
<comment type="similarity">
    <text evidence="2 4">Belongs to the 2-oxoacid dehydrogenase family.</text>
</comment>
<dbReference type="GO" id="GO:0006086">
    <property type="term" value="P:pyruvate decarboxylation to acetyl-CoA"/>
    <property type="evidence" value="ECO:0007669"/>
    <property type="project" value="InterPro"/>
</dbReference>
<evidence type="ECO:0000256" key="4">
    <source>
        <dbReference type="RuleBase" id="RU003423"/>
    </source>
</evidence>
<dbReference type="Gene3D" id="2.40.50.100">
    <property type="match status" value="1"/>
</dbReference>
<gene>
    <name evidence="7" type="ORF">H0A62_04450</name>
</gene>
<dbReference type="InterPro" id="IPR004167">
    <property type="entry name" value="PSBD"/>
</dbReference>
<evidence type="ECO:0000259" key="5">
    <source>
        <dbReference type="PROSITE" id="PS50968"/>
    </source>
</evidence>
<dbReference type="PROSITE" id="PS00189">
    <property type="entry name" value="LIPOYL"/>
    <property type="match status" value="1"/>
</dbReference>
<dbReference type="PROSITE" id="PS51826">
    <property type="entry name" value="PSBD"/>
    <property type="match status" value="1"/>
</dbReference>
<keyword evidence="3 4" id="KW-0450">Lipoyl</keyword>
<evidence type="ECO:0000256" key="1">
    <source>
        <dbReference type="ARBA" id="ARBA00001938"/>
    </source>
</evidence>
<reference evidence="7 8" key="1">
    <citation type="submission" date="2020-07" db="EMBL/GenBank/DDBJ databases">
        <title>Taxonomic revisions and descriptions of new bacterial species based on genomic comparisons in the high-G+C-content subgroup of the family Alcaligenaceae.</title>
        <authorList>
            <person name="Szabo A."/>
            <person name="Felfoldi T."/>
        </authorList>
    </citation>
    <scope>NUCLEOTIDE SEQUENCE [LARGE SCALE GENOMIC DNA]</scope>
    <source>
        <strain evidence="7 8">DSM 25667</strain>
    </source>
</reference>
<keyword evidence="4" id="KW-0012">Acyltransferase</keyword>
<sequence length="425" mass="44960">MRQALTLPKLGLTMTEGIVSEWLVQPGATFDAGDVLYVVENDKVANEIEAEAKGTLLEAVVAAGDTVPVGDVIGYWDDGEAEGMAPAQENKAHAEASSKPNPDQIVAAAAPVQQAADDRKLGGTAQAHADGQRIVATPYARKLAGEQGVSLDGLAGTGPNGRIVASDVEVASAARPAAIPHKLKAEAIAAAPVKLQAGQSLIAPTGMQATIARRLKASKQEIPHFYLALDIDVTRLVTLRKEVNRAQETHRLTLNHFIVMAVAQALRQMPEANRVWTDEGILSFSQIDVGVAVGTEDGLLAPAVCDVGSVSMGVLTERLNAVIERARVGRMNQADLGSPAITVSNAGMHHVHFMGSIINPGQAMILGVGSVKAVFRPDNDGQPELRQEMGVVLSADHRIIDGVRGLKFLNIVRELLEQPVRLLVH</sequence>
<comment type="caution">
    <text evidence="7">The sequence shown here is derived from an EMBL/GenBank/DDBJ whole genome shotgun (WGS) entry which is preliminary data.</text>
</comment>
<dbReference type="EMBL" id="JACCEV010000001">
    <property type="protein sequence ID" value="NYT84847.1"/>
    <property type="molecule type" value="Genomic_DNA"/>
</dbReference>
<dbReference type="EC" id="2.3.1.-" evidence="4"/>
<dbReference type="CDD" id="cd06849">
    <property type="entry name" value="lipoyl_domain"/>
    <property type="match status" value="1"/>
</dbReference>
<accession>A0A853GRR0</accession>
<dbReference type="PANTHER" id="PTHR23151:SF90">
    <property type="entry name" value="DIHYDROLIPOYLLYSINE-RESIDUE ACETYLTRANSFERASE COMPONENT OF PYRUVATE DEHYDROGENASE COMPLEX, MITOCHONDRIAL-RELATED"/>
    <property type="match status" value="1"/>
</dbReference>
<dbReference type="Gene3D" id="3.30.559.10">
    <property type="entry name" value="Chloramphenicol acetyltransferase-like domain"/>
    <property type="match status" value="1"/>
</dbReference>
<dbReference type="Pfam" id="PF02817">
    <property type="entry name" value="E3_binding"/>
    <property type="match status" value="1"/>
</dbReference>
<dbReference type="Proteomes" id="UP000554144">
    <property type="component" value="Unassembled WGS sequence"/>
</dbReference>
<evidence type="ECO:0000313" key="7">
    <source>
        <dbReference type="EMBL" id="NYT84847.1"/>
    </source>
</evidence>
<evidence type="ECO:0000256" key="3">
    <source>
        <dbReference type="ARBA" id="ARBA00022823"/>
    </source>
</evidence>
<proteinExistence type="inferred from homology"/>
<dbReference type="SUPFAM" id="SSF51230">
    <property type="entry name" value="Single hybrid motif"/>
    <property type="match status" value="1"/>
</dbReference>
<dbReference type="InterPro" id="IPR003016">
    <property type="entry name" value="2-oxoA_DH_lipoyl-BS"/>
</dbReference>
<dbReference type="SUPFAM" id="SSF52777">
    <property type="entry name" value="CoA-dependent acyltransferases"/>
    <property type="match status" value="1"/>
</dbReference>
<feature type="domain" description="Lipoyl-binding" evidence="5">
    <location>
        <begin position="2"/>
        <end position="77"/>
    </location>
</feature>
<dbReference type="Pfam" id="PF00198">
    <property type="entry name" value="2-oxoacid_dh"/>
    <property type="match status" value="1"/>
</dbReference>
<dbReference type="GO" id="GO:0016746">
    <property type="term" value="F:acyltransferase activity"/>
    <property type="evidence" value="ECO:0007669"/>
    <property type="project" value="UniProtKB-KW"/>
</dbReference>
<protein>
    <recommendedName>
        <fullName evidence="4">Dihydrolipoamide acetyltransferase component of pyruvate dehydrogenase complex</fullName>
        <ecNumber evidence="4">2.3.1.-</ecNumber>
    </recommendedName>
</protein>
<dbReference type="RefSeq" id="WP_130037855.1">
    <property type="nucleotide sequence ID" value="NZ_JACCEV010000001.1"/>
</dbReference>
<dbReference type="InterPro" id="IPR023213">
    <property type="entry name" value="CAT-like_dom_sf"/>
</dbReference>
<keyword evidence="8" id="KW-1185">Reference proteome</keyword>
<feature type="domain" description="Peripheral subunit-binding (PSBD)" evidence="6">
    <location>
        <begin position="135"/>
        <end position="172"/>
    </location>
</feature>
<dbReference type="AlphaFoldDB" id="A0A853GRR0"/>
<dbReference type="InterPro" id="IPR036625">
    <property type="entry name" value="E3-bd_dom_sf"/>
</dbReference>
<dbReference type="InterPro" id="IPR000089">
    <property type="entry name" value="Biotin_lipoyl"/>
</dbReference>
<evidence type="ECO:0000313" key="8">
    <source>
        <dbReference type="Proteomes" id="UP000554144"/>
    </source>
</evidence>
<evidence type="ECO:0000256" key="2">
    <source>
        <dbReference type="ARBA" id="ARBA00007317"/>
    </source>
</evidence>
<dbReference type="SUPFAM" id="SSF47005">
    <property type="entry name" value="Peripheral subunit-binding domain of 2-oxo acid dehydrogenase complex"/>
    <property type="match status" value="1"/>
</dbReference>
<dbReference type="Gene3D" id="4.10.320.10">
    <property type="entry name" value="E3-binding domain"/>
    <property type="match status" value="1"/>
</dbReference>
<dbReference type="GO" id="GO:0045254">
    <property type="term" value="C:pyruvate dehydrogenase complex"/>
    <property type="evidence" value="ECO:0007669"/>
    <property type="project" value="InterPro"/>
</dbReference>
<dbReference type="Pfam" id="PF00364">
    <property type="entry name" value="Biotin_lipoyl"/>
    <property type="match status" value="1"/>
</dbReference>
<organism evidence="7 8">
    <name type="scientific">Pollutimonas harenae</name>
    <dbReference type="NCBI Taxonomy" id="657015"/>
    <lineage>
        <taxon>Bacteria</taxon>
        <taxon>Pseudomonadati</taxon>
        <taxon>Pseudomonadota</taxon>
        <taxon>Betaproteobacteria</taxon>
        <taxon>Burkholderiales</taxon>
        <taxon>Alcaligenaceae</taxon>
        <taxon>Pollutimonas</taxon>
    </lineage>
</organism>
<comment type="cofactor">
    <cofactor evidence="1 4">
        <name>(R)-lipoate</name>
        <dbReference type="ChEBI" id="CHEBI:83088"/>
    </cofactor>
</comment>
<dbReference type="PANTHER" id="PTHR23151">
    <property type="entry name" value="DIHYDROLIPOAMIDE ACETYL/SUCCINYL-TRANSFERASE-RELATED"/>
    <property type="match status" value="1"/>
</dbReference>
<evidence type="ECO:0000259" key="6">
    <source>
        <dbReference type="PROSITE" id="PS51826"/>
    </source>
</evidence>
<name>A0A853GRR0_9BURK</name>
<dbReference type="InterPro" id="IPR001078">
    <property type="entry name" value="2-oxoacid_DH_actylTfrase"/>
</dbReference>